<evidence type="ECO:0000256" key="1">
    <source>
        <dbReference type="SAM" id="MobiDB-lite"/>
    </source>
</evidence>
<dbReference type="PANTHER" id="PTHR33205">
    <property type="entry name" value="TRANSMEMBRANE PROTEIN"/>
    <property type="match status" value="1"/>
</dbReference>
<protein>
    <submittedName>
        <fullName evidence="2">Uncharacterized protein</fullName>
    </submittedName>
</protein>
<reference evidence="2 3" key="1">
    <citation type="submission" date="2020-12" db="EMBL/GenBank/DDBJ databases">
        <title>Concerted genomic and epigenomic changes stabilize Arabidopsis allopolyploids.</title>
        <authorList>
            <person name="Chen Z."/>
        </authorList>
    </citation>
    <scope>NUCLEOTIDE SEQUENCE [LARGE SCALE GENOMIC DNA]</scope>
    <source>
        <strain evidence="2">As9502</strain>
        <tissue evidence="2">Leaf</tissue>
    </source>
</reference>
<dbReference type="AlphaFoldDB" id="A0A8T1XC67"/>
<keyword evidence="3" id="KW-1185">Reference proteome</keyword>
<dbReference type="AntiFam" id="ANF00034">
    <property type="entry name" value="Antisense to 5.8S rRNA"/>
</dbReference>
<feature type="region of interest" description="Disordered" evidence="1">
    <location>
        <begin position="346"/>
        <end position="417"/>
    </location>
</feature>
<name>A0A8T1XC67_ARASU</name>
<dbReference type="OrthoDB" id="1099448at2759"/>
<accession>A0A8T1XC67</accession>
<dbReference type="Proteomes" id="UP000694251">
    <property type="component" value="Unassembled WGS sequence"/>
</dbReference>
<comment type="caution">
    <text evidence="2">The sequence shown here is derived from an EMBL/GenBank/DDBJ whole genome shotgun (WGS) entry which is preliminary data.</text>
</comment>
<feature type="region of interest" description="Disordered" evidence="1">
    <location>
        <begin position="170"/>
        <end position="284"/>
    </location>
</feature>
<evidence type="ECO:0000313" key="3">
    <source>
        <dbReference type="Proteomes" id="UP000694251"/>
    </source>
</evidence>
<sequence length="625" mass="70616">MDQVHHRMSVRSRRPWLGFRPTACGRRALGQKAWGATCVQRLDGSRDSAIHTKYRISLRSSSMREPRYPLPRVVLDFSSQHSIRPHSVSGEANASRSFACSLTLFVPGFCDIRKQRARQDRDKSSRACRYAKPRIRRARNRLRNRPTESGDLWFAGRSVLDRFSGLLATSRAANHPRRRDPNTSPDHSIGRSDGRQIAPPTKNGHAPPPIESRKSSQSVNPYYVWTCNSAGGTTRPIKTRSVSPTEGTSRPMHTKGGPADPSQAVSQAPSPESNPNSPSPVTTMHSSITAIPRHILSNAMEREKGRGLDRHLLPEGRMSFGGTESLRVTVDNFSASEISTRNSFTNASKATNAMTRGEQAPMFVPTTSPRRRSRGQRKKTDESEPKPYKREIPSGQPRRIHAFQRSTPIQPRRDKGSHFVHHPWPAFEQPDSHQKMVAKNIFVTFLAARCRCPWATLTPRSHSGQPRRIHAFQRSTPIQPRRDKGSHFVHHPWPAFEQPDSHQKMVAKNIFVTFLAARCRCPWATLTPRSHSGQPRRIHAFQRSTPIQPRRVESMPMGTSRYFVRKTIIPPPKRPRRIHVSPCHDTPILFGDEVKRCPWGHLGNIMRTSYIPPPLGLEESMSAHA</sequence>
<proteinExistence type="predicted"/>
<organism evidence="2 3">
    <name type="scientific">Arabidopsis suecica</name>
    <name type="common">Swedish thale-cress</name>
    <name type="synonym">Cardaminopsis suecica</name>
    <dbReference type="NCBI Taxonomy" id="45249"/>
    <lineage>
        <taxon>Eukaryota</taxon>
        <taxon>Viridiplantae</taxon>
        <taxon>Streptophyta</taxon>
        <taxon>Embryophyta</taxon>
        <taxon>Tracheophyta</taxon>
        <taxon>Spermatophyta</taxon>
        <taxon>Magnoliopsida</taxon>
        <taxon>eudicotyledons</taxon>
        <taxon>Gunneridae</taxon>
        <taxon>Pentapetalae</taxon>
        <taxon>rosids</taxon>
        <taxon>malvids</taxon>
        <taxon>Brassicales</taxon>
        <taxon>Brassicaceae</taxon>
        <taxon>Camelineae</taxon>
        <taxon>Arabidopsis</taxon>
    </lineage>
</organism>
<feature type="compositionally biased region" description="Polar residues" evidence="1">
    <location>
        <begin position="215"/>
        <end position="232"/>
    </location>
</feature>
<gene>
    <name evidence="2" type="ORF">ISN44_Un93g000020</name>
</gene>
<dbReference type="PANTHER" id="PTHR33205:SF1">
    <property type="entry name" value="TRANSMEMBRANE PROTEIN"/>
    <property type="match status" value="1"/>
</dbReference>
<evidence type="ECO:0000313" key="2">
    <source>
        <dbReference type="EMBL" id="KAG7530456.1"/>
    </source>
</evidence>
<feature type="compositionally biased region" description="Basic and acidic residues" evidence="1">
    <location>
        <begin position="378"/>
        <end position="392"/>
    </location>
</feature>
<dbReference type="EMBL" id="JAEFBJ010000093">
    <property type="protein sequence ID" value="KAG7530456.1"/>
    <property type="molecule type" value="Genomic_DNA"/>
</dbReference>
<feature type="compositionally biased region" description="Low complexity" evidence="1">
    <location>
        <begin position="269"/>
        <end position="280"/>
    </location>
</feature>